<dbReference type="InterPro" id="IPR029033">
    <property type="entry name" value="His_PPase_superfam"/>
</dbReference>
<dbReference type="RefSeq" id="WP_087463174.1">
    <property type="nucleotide sequence ID" value="NZ_CP021425.1"/>
</dbReference>
<dbReference type="Pfam" id="PF00300">
    <property type="entry name" value="His_Phos_1"/>
    <property type="match status" value="2"/>
</dbReference>
<organism evidence="1 2">
    <name type="scientific">Oleiphilus messinensis</name>
    <dbReference type="NCBI Taxonomy" id="141451"/>
    <lineage>
        <taxon>Bacteria</taxon>
        <taxon>Pseudomonadati</taxon>
        <taxon>Pseudomonadota</taxon>
        <taxon>Gammaproteobacteria</taxon>
        <taxon>Oceanospirillales</taxon>
        <taxon>Oleiphilaceae</taxon>
        <taxon>Oleiphilus</taxon>
    </lineage>
</organism>
<evidence type="ECO:0000313" key="2">
    <source>
        <dbReference type="Proteomes" id="UP000196027"/>
    </source>
</evidence>
<reference evidence="1 2" key="1">
    <citation type="submission" date="2017-05" db="EMBL/GenBank/DDBJ databases">
        <title>Genomic insights into alkan degradation activity of Oleiphilus messinensis.</title>
        <authorList>
            <person name="Kozyavkin S.A."/>
            <person name="Slesarev A.I."/>
            <person name="Golyshin P.N."/>
            <person name="Korzhenkov A."/>
            <person name="Golyshina O.N."/>
            <person name="Toshchakov S.V."/>
        </authorList>
    </citation>
    <scope>NUCLEOTIDE SEQUENCE [LARGE SCALE GENOMIC DNA]</scope>
    <source>
        <strain evidence="1 2">ME102</strain>
    </source>
</reference>
<name>A0A1Y0IDZ3_9GAMM</name>
<dbReference type="EMBL" id="CP021425">
    <property type="protein sequence ID" value="ARU58389.1"/>
    <property type="molecule type" value="Genomic_DNA"/>
</dbReference>
<dbReference type="PANTHER" id="PTHR48100:SF1">
    <property type="entry name" value="HISTIDINE PHOSPHATASE FAMILY PROTEIN-RELATED"/>
    <property type="match status" value="1"/>
</dbReference>
<dbReference type="CDD" id="cd07067">
    <property type="entry name" value="HP_PGM_like"/>
    <property type="match status" value="1"/>
</dbReference>
<proteinExistence type="predicted"/>
<dbReference type="GO" id="GO:0016791">
    <property type="term" value="F:phosphatase activity"/>
    <property type="evidence" value="ECO:0007669"/>
    <property type="project" value="TreeGrafter"/>
</dbReference>
<dbReference type="KEGG" id="ome:OLMES_4393"/>
<evidence type="ECO:0000313" key="1">
    <source>
        <dbReference type="EMBL" id="ARU58389.1"/>
    </source>
</evidence>
<gene>
    <name evidence="1" type="ORF">OLMES_4393</name>
</gene>
<dbReference type="Gene3D" id="3.40.50.1240">
    <property type="entry name" value="Phosphoglycerate mutase-like"/>
    <property type="match status" value="1"/>
</dbReference>
<dbReference type="PANTHER" id="PTHR48100">
    <property type="entry name" value="BROAD-SPECIFICITY PHOSPHATASE YOR283W-RELATED"/>
    <property type="match status" value="1"/>
</dbReference>
<accession>A0A1Y0IDZ3</accession>
<dbReference type="InterPro" id="IPR050275">
    <property type="entry name" value="PGM_Phosphatase"/>
</dbReference>
<keyword evidence="2" id="KW-1185">Reference proteome</keyword>
<dbReference type="SMART" id="SM00855">
    <property type="entry name" value="PGAM"/>
    <property type="match status" value="1"/>
</dbReference>
<dbReference type="AlphaFoldDB" id="A0A1Y0IDZ3"/>
<dbReference type="GO" id="GO:0005737">
    <property type="term" value="C:cytoplasm"/>
    <property type="evidence" value="ECO:0007669"/>
    <property type="project" value="TreeGrafter"/>
</dbReference>
<dbReference type="SUPFAM" id="SSF53254">
    <property type="entry name" value="Phosphoglycerate mutase-like"/>
    <property type="match status" value="1"/>
</dbReference>
<dbReference type="OrthoDB" id="280692at2"/>
<sequence length="247" mass="27726">MGSVYLIRHGQASFGKADYDALSEKGHQQSRLLGEHLRARITPTRLISGAMTRHKETYTGFLNGYSDCTRDTSIQESSTPLPELEIDAGFNEFDHVEVMVRHRPEWADQRVMAQDLAKSKVPRKVFQHEFETAIARWACGDFDGEYQESWPQFQARVIASLNQVLSTAERSQDILIFTSGGPIALICAHVLQMTPNASFAMNNVIANASISRLVFSSDPESTRKTSLSYFNSFSHLDGTIPSMLTYR</sequence>
<dbReference type="Proteomes" id="UP000196027">
    <property type="component" value="Chromosome"/>
</dbReference>
<protein>
    <submittedName>
        <fullName evidence="1">Phosphoglycerate mutase</fullName>
    </submittedName>
</protein>
<dbReference type="InterPro" id="IPR013078">
    <property type="entry name" value="His_Pase_superF_clade-1"/>
</dbReference>